<evidence type="ECO:0008006" key="4">
    <source>
        <dbReference type="Google" id="ProtNLM"/>
    </source>
</evidence>
<gene>
    <name evidence="2" type="ORF">SAMN05443144_109187</name>
</gene>
<dbReference type="AlphaFoldDB" id="A0A1M5CD03"/>
<name>A0A1M5CD03_9BACT</name>
<dbReference type="RefSeq" id="WP_073063419.1">
    <property type="nucleotide sequence ID" value="NZ_FQUS01000009.1"/>
</dbReference>
<feature type="transmembrane region" description="Helical" evidence="1">
    <location>
        <begin position="407"/>
        <end position="431"/>
    </location>
</feature>
<dbReference type="Proteomes" id="UP000184041">
    <property type="component" value="Unassembled WGS sequence"/>
</dbReference>
<feature type="transmembrane region" description="Helical" evidence="1">
    <location>
        <begin position="239"/>
        <end position="259"/>
    </location>
</feature>
<feature type="transmembrane region" description="Helical" evidence="1">
    <location>
        <begin position="210"/>
        <end position="232"/>
    </location>
</feature>
<keyword evidence="1" id="KW-0812">Transmembrane</keyword>
<feature type="transmembrane region" description="Helical" evidence="1">
    <location>
        <begin position="140"/>
        <end position="161"/>
    </location>
</feature>
<keyword evidence="3" id="KW-1185">Reference proteome</keyword>
<feature type="transmembrane region" description="Helical" evidence="1">
    <location>
        <begin position="315"/>
        <end position="337"/>
    </location>
</feature>
<feature type="transmembrane region" description="Helical" evidence="1">
    <location>
        <begin position="509"/>
        <end position="530"/>
    </location>
</feature>
<organism evidence="2 3">
    <name type="scientific">Fodinibius roseus</name>
    <dbReference type="NCBI Taxonomy" id="1194090"/>
    <lineage>
        <taxon>Bacteria</taxon>
        <taxon>Pseudomonadati</taxon>
        <taxon>Balneolota</taxon>
        <taxon>Balneolia</taxon>
        <taxon>Balneolales</taxon>
        <taxon>Balneolaceae</taxon>
        <taxon>Fodinibius</taxon>
    </lineage>
</organism>
<feature type="transmembrane region" description="Helical" evidence="1">
    <location>
        <begin position="107"/>
        <end position="128"/>
    </location>
</feature>
<dbReference type="OrthoDB" id="442385at2"/>
<proteinExistence type="predicted"/>
<protein>
    <recommendedName>
        <fullName evidence="4">Exopolysaccharide Exporter (EPS-E)</fullName>
    </recommendedName>
</protein>
<keyword evidence="1" id="KW-1133">Transmembrane helix</keyword>
<feature type="transmembrane region" description="Helical" evidence="1">
    <location>
        <begin position="451"/>
        <end position="472"/>
    </location>
</feature>
<keyword evidence="1" id="KW-0472">Membrane</keyword>
<evidence type="ECO:0000256" key="1">
    <source>
        <dbReference type="SAM" id="Phobius"/>
    </source>
</evidence>
<feature type="transmembrane region" description="Helical" evidence="1">
    <location>
        <begin position="357"/>
        <end position="376"/>
    </location>
</feature>
<evidence type="ECO:0000313" key="3">
    <source>
        <dbReference type="Proteomes" id="UP000184041"/>
    </source>
</evidence>
<accession>A0A1M5CD03</accession>
<feature type="transmembrane region" description="Helical" evidence="1">
    <location>
        <begin position="479"/>
        <end position="503"/>
    </location>
</feature>
<dbReference type="STRING" id="1194090.SAMN05443144_109187"/>
<sequence>MEQAVDIQQATINSRDELKARVKDLLDNPLSVWAVAATIESLGIREVDAQREFGYESILDLADQIYKDLKEEIHQKAPEISVSNKEIYKTGFWVQIKNFVVYYSQGLLFSLPLISQIAALFIFRYSLWAWLDFNEAQATIVAFGTMAAFIVTGGFVQILGHSISSYVSSGNYYLALKSSKKIAKSGMVGVLAFCFLVVLLNVIIPFYPPYMVFLGLTYMILISLLLLASGVLYALKQRIAILAVIVAGTLLVIVNMEVFHWGIYISQWTAMLVTTLFLAGYALFYFKWQIRKKQQRVAMQALPVPEVHHFISYRYFIYGLSYFLFIFMDRLLAWSTGELPPPFILWFNTPYEIGMDWALITLILSFAMLEYSVNVFSRELKPLQKKISFLQLEHFNKYFKKLYFKQVLLLTLTGLLSIVITYYSVRSLIIFQDTVPEVRDFFTNYMTTKVFWIASISYLFLNIGLLHCLFFFSLNKPVFAMYSILAGLAVNFSVGFFCSRVFALEYATVGLLAGSIVFAVISGSTAMSLFKRLDYYYYSAF</sequence>
<reference evidence="2 3" key="1">
    <citation type="submission" date="2016-11" db="EMBL/GenBank/DDBJ databases">
        <authorList>
            <person name="Jaros S."/>
            <person name="Januszkiewicz K."/>
            <person name="Wedrychowicz H."/>
        </authorList>
    </citation>
    <scope>NUCLEOTIDE SEQUENCE [LARGE SCALE GENOMIC DNA]</scope>
    <source>
        <strain evidence="2 3">DSM 21986</strain>
    </source>
</reference>
<feature type="transmembrane region" description="Helical" evidence="1">
    <location>
        <begin position="265"/>
        <end position="286"/>
    </location>
</feature>
<feature type="transmembrane region" description="Helical" evidence="1">
    <location>
        <begin position="182"/>
        <end position="204"/>
    </location>
</feature>
<dbReference type="EMBL" id="FQUS01000009">
    <property type="protein sequence ID" value="SHF52560.1"/>
    <property type="molecule type" value="Genomic_DNA"/>
</dbReference>
<evidence type="ECO:0000313" key="2">
    <source>
        <dbReference type="EMBL" id="SHF52560.1"/>
    </source>
</evidence>